<dbReference type="NCBIfam" id="TIGR01451">
    <property type="entry name" value="B_ant_repeat"/>
    <property type="match status" value="1"/>
</dbReference>
<evidence type="ECO:0008006" key="7">
    <source>
        <dbReference type="Google" id="ProtNLM"/>
    </source>
</evidence>
<dbReference type="EMBL" id="BAABKM010000002">
    <property type="protein sequence ID" value="GAA4710432.1"/>
    <property type="molecule type" value="Genomic_DNA"/>
</dbReference>
<feature type="region of interest" description="Disordered" evidence="1">
    <location>
        <begin position="304"/>
        <end position="324"/>
    </location>
</feature>
<evidence type="ECO:0000259" key="4">
    <source>
        <dbReference type="Pfam" id="PF20597"/>
    </source>
</evidence>
<organism evidence="5 6">
    <name type="scientific">Nocardioides conyzicola</name>
    <dbReference type="NCBI Taxonomy" id="1651781"/>
    <lineage>
        <taxon>Bacteria</taxon>
        <taxon>Bacillati</taxon>
        <taxon>Actinomycetota</taxon>
        <taxon>Actinomycetes</taxon>
        <taxon>Propionibacteriales</taxon>
        <taxon>Nocardioidaceae</taxon>
        <taxon>Nocardioides</taxon>
    </lineage>
</organism>
<evidence type="ECO:0000313" key="6">
    <source>
        <dbReference type="Proteomes" id="UP001499974"/>
    </source>
</evidence>
<dbReference type="Proteomes" id="UP001499974">
    <property type="component" value="Unassembled WGS sequence"/>
</dbReference>
<keyword evidence="6" id="KW-1185">Reference proteome</keyword>
<dbReference type="InterPro" id="IPR047589">
    <property type="entry name" value="DUF11_rpt"/>
</dbReference>
<reference evidence="6" key="1">
    <citation type="journal article" date="2019" name="Int. J. Syst. Evol. Microbiol.">
        <title>The Global Catalogue of Microorganisms (GCM) 10K type strain sequencing project: providing services to taxonomists for standard genome sequencing and annotation.</title>
        <authorList>
            <consortium name="The Broad Institute Genomics Platform"/>
            <consortium name="The Broad Institute Genome Sequencing Center for Infectious Disease"/>
            <person name="Wu L."/>
            <person name="Ma J."/>
        </authorList>
    </citation>
    <scope>NUCLEOTIDE SEQUENCE [LARGE SCALE GENOMIC DNA]</scope>
    <source>
        <strain evidence="6">JCM 18531</strain>
    </source>
</reference>
<evidence type="ECO:0000259" key="3">
    <source>
        <dbReference type="Pfam" id="PF01345"/>
    </source>
</evidence>
<comment type="caution">
    <text evidence="5">The sequence shown here is derived from an EMBL/GenBank/DDBJ whole genome shotgun (WGS) entry which is preliminary data.</text>
</comment>
<dbReference type="Pfam" id="PF20597">
    <property type="entry name" value="pAdhesive_15"/>
    <property type="match status" value="1"/>
</dbReference>
<feature type="domain" description="DUF11" evidence="3">
    <location>
        <begin position="314"/>
        <end position="397"/>
    </location>
</feature>
<evidence type="ECO:0000313" key="5">
    <source>
        <dbReference type="EMBL" id="GAA4710432.1"/>
    </source>
</evidence>
<dbReference type="NCBIfam" id="TIGR04215">
    <property type="entry name" value="choice_anch_A"/>
    <property type="match status" value="1"/>
</dbReference>
<sequence length="822" mass="82436">MPVVIAVVASAALVSTVAPFGGRADATPTCATGVAASNPFGIASGWTEFIEGSGHRGSESEGAIAWGGNLDANGMTVGTRLTSGSSDPTLVVAGTHGGFNLQKGSAYLSPASGVNFNGGGHYLASNPVDFATAFAGLRALSTSWGAAAATGTVSAGTTGGNAALVLTGTSASLNVFTLSAGDAAALASGKHLGLNVPSGATTIINVPGATPTIAGQAWLGSGSSWSQAADGTIKGAYAGLVWNFPDATAVTVSYGAAFPGTILAPNAAVTIASAGHTIGQVLAKSFSSNYETHLNNFPSEACVPSPPSAPGTSDVTVTKSASTASPHGGDTVVYTLTATNVGNATATGVSIRDQLPGGVTFVSASPPCTRSAGVVTCNVGSLNAGASTSVTVTVTANPIAGAGPVSHPQATHWLTPYKAEAQVDLEPGQQKSVTLACTGSDILSDGQFRVDHVDQGTGAITDVRVLSAQSTALGTWKGVIRNDATGRAQAKAFIVCLPARTESADRQTGYADSHQHALSADAALVTTTRSYGVGRSTASLTCPTGTVAVAPGFDLSSAGATLVGSETGAAHPRVWTFTLDVTAPVTATFTARCLRTTTSAVYGHTHELLLTHVVQTVSVPGNTASEGNEYQVICPDDGKGVVATFELPSGVTPFGNDPRLKARAFRLYNQSGTAKTATLDLVCLKDRTSTEQMGTDDPVPVVNTATVTSTSADANDFNNSASATVTVQPGAATASIVGVVRVARSGAAMTVLSSMPGTGVVKLRVAGKVVARGTVKLRAGSSATAKVKLSKQARRGLARLDRVRVVLDPTRGRTVVKAVRLG</sequence>
<dbReference type="InterPro" id="IPR001434">
    <property type="entry name" value="OmcB-like_DUF11"/>
</dbReference>
<feature type="chain" id="PRO_5046767975" description="Choice-of-anchor A family protein" evidence="2">
    <location>
        <begin position="21"/>
        <end position="822"/>
    </location>
</feature>
<accession>A0ABP8XNB4</accession>
<name>A0ABP8XNB4_9ACTN</name>
<dbReference type="Gene3D" id="2.60.40.3080">
    <property type="match status" value="1"/>
</dbReference>
<dbReference type="Pfam" id="PF01345">
    <property type="entry name" value="DUF11"/>
    <property type="match status" value="1"/>
</dbReference>
<protein>
    <recommendedName>
        <fullName evidence="7">Choice-of-anchor A family protein</fullName>
    </recommendedName>
</protein>
<evidence type="ECO:0000256" key="1">
    <source>
        <dbReference type="SAM" id="MobiDB-lite"/>
    </source>
</evidence>
<proteinExistence type="predicted"/>
<feature type="compositionally biased region" description="Polar residues" evidence="1">
    <location>
        <begin position="310"/>
        <end position="324"/>
    </location>
</feature>
<gene>
    <name evidence="5" type="ORF">GCM10023349_31700</name>
</gene>
<dbReference type="InterPro" id="IPR026588">
    <property type="entry name" value="Choice_anch_A"/>
</dbReference>
<evidence type="ECO:0000256" key="2">
    <source>
        <dbReference type="SAM" id="SignalP"/>
    </source>
</evidence>
<feature type="signal peptide" evidence="2">
    <location>
        <begin position="1"/>
        <end position="20"/>
    </location>
</feature>
<feature type="domain" description="Choice-of-anchor A" evidence="4">
    <location>
        <begin position="39"/>
        <end position="294"/>
    </location>
</feature>
<dbReference type="RefSeq" id="WP_345522355.1">
    <property type="nucleotide sequence ID" value="NZ_BAABKM010000002.1"/>
</dbReference>
<keyword evidence="2" id="KW-0732">Signal</keyword>